<dbReference type="InterPro" id="IPR011992">
    <property type="entry name" value="EF-hand-dom_pair"/>
</dbReference>
<dbReference type="GO" id="GO:0005793">
    <property type="term" value="C:endoplasmic reticulum-Golgi intermediate compartment"/>
    <property type="evidence" value="ECO:0007669"/>
    <property type="project" value="TreeGrafter"/>
</dbReference>
<dbReference type="Gene3D" id="1.10.238.10">
    <property type="entry name" value="EF-hand"/>
    <property type="match status" value="1"/>
</dbReference>
<dbReference type="GO" id="GO:0070062">
    <property type="term" value="C:extracellular exosome"/>
    <property type="evidence" value="ECO:0007669"/>
    <property type="project" value="TreeGrafter"/>
</dbReference>
<dbReference type="PROSITE" id="PS00018">
    <property type="entry name" value="EF_HAND_1"/>
    <property type="match status" value="1"/>
</dbReference>
<reference evidence="3 4" key="1">
    <citation type="submission" date="2019-07" db="EMBL/GenBank/DDBJ databases">
        <title>Annotation for the trematode Paragonimus westermani.</title>
        <authorList>
            <person name="Choi Y.-J."/>
        </authorList>
    </citation>
    <scope>NUCLEOTIDE SEQUENCE [LARGE SCALE GENOMIC DNA]</scope>
    <source>
        <strain evidence="3">180907_Pwestermani</strain>
    </source>
</reference>
<dbReference type="EMBL" id="JTDF01003062">
    <property type="protein sequence ID" value="KAF8568156.1"/>
    <property type="molecule type" value="Genomic_DNA"/>
</dbReference>
<evidence type="ECO:0000313" key="3">
    <source>
        <dbReference type="EMBL" id="KAF8568156.1"/>
    </source>
</evidence>
<dbReference type="InterPro" id="IPR018247">
    <property type="entry name" value="EF_Hand_1_Ca_BS"/>
</dbReference>
<dbReference type="OrthoDB" id="5982823at2759"/>
<dbReference type="PANTHER" id="PTHR19237">
    <property type="entry name" value="NUCLEOBINDIN"/>
    <property type="match status" value="1"/>
</dbReference>
<comment type="caution">
    <text evidence="3">The sequence shown here is derived from an EMBL/GenBank/DDBJ whole genome shotgun (WGS) entry which is preliminary data.</text>
</comment>
<dbReference type="InterPro" id="IPR040250">
    <property type="entry name" value="Nucleobindin"/>
</dbReference>
<proteinExistence type="predicted"/>
<evidence type="ECO:0000256" key="1">
    <source>
        <dbReference type="ARBA" id="ARBA00022729"/>
    </source>
</evidence>
<keyword evidence="4" id="KW-1185">Reference proteome</keyword>
<dbReference type="SUPFAM" id="SSF47473">
    <property type="entry name" value="EF-hand"/>
    <property type="match status" value="1"/>
</dbReference>
<sequence length="327" mass="37908">MSLIRRAALKQTPLRIFPVQRISSIAKDCIERTMLCLLISVCILTGALSVPVIPKSPTTEELKLDLREDYQKYREHLAKLQFKLLKEHKLAKPENRQILLEKFNEELNRIRRHAPISEPGTDAHFRKVWHDGDQLDEDTYDPTLFFQTHDYDNNARLDASELDTTFENLHSGIFFALADYDNNARLDASELDTTFENLLDELPAVKSDADMELRELERTRMRNHVLNRLDKNKDGLLSLDEFRIRDPIDDGWMPLQDQQQLPPLEGKTNDSYLLDLVRKNLLEHPAGEEKIHYCPFSAVLFNVASEAPPKPHFLRFVPIPPKESCSR</sequence>
<gene>
    <name evidence="3" type="ORF">P879_09458</name>
</gene>
<accession>A0A8T0DLD7</accession>
<evidence type="ECO:0000256" key="2">
    <source>
        <dbReference type="ARBA" id="ARBA00022837"/>
    </source>
</evidence>
<dbReference type="Proteomes" id="UP000699462">
    <property type="component" value="Unassembled WGS sequence"/>
</dbReference>
<keyword evidence="2" id="KW-0106">Calcium</keyword>
<evidence type="ECO:0000313" key="4">
    <source>
        <dbReference type="Proteomes" id="UP000699462"/>
    </source>
</evidence>
<keyword evidence="1" id="KW-0732">Signal</keyword>
<evidence type="ECO:0008006" key="5">
    <source>
        <dbReference type="Google" id="ProtNLM"/>
    </source>
</evidence>
<dbReference type="GO" id="GO:0005509">
    <property type="term" value="F:calcium ion binding"/>
    <property type="evidence" value="ECO:0007669"/>
    <property type="project" value="TreeGrafter"/>
</dbReference>
<protein>
    <recommendedName>
        <fullName evidence="5">Nucleobindin</fullName>
    </recommendedName>
</protein>
<organism evidence="3 4">
    <name type="scientific">Paragonimus westermani</name>
    <dbReference type="NCBI Taxonomy" id="34504"/>
    <lineage>
        <taxon>Eukaryota</taxon>
        <taxon>Metazoa</taxon>
        <taxon>Spiralia</taxon>
        <taxon>Lophotrochozoa</taxon>
        <taxon>Platyhelminthes</taxon>
        <taxon>Trematoda</taxon>
        <taxon>Digenea</taxon>
        <taxon>Plagiorchiida</taxon>
        <taxon>Troglotremata</taxon>
        <taxon>Troglotrematidae</taxon>
        <taxon>Paragonimus</taxon>
    </lineage>
</organism>
<dbReference type="PANTHER" id="PTHR19237:SF20">
    <property type="entry name" value="NUCLEOBINDIN 1"/>
    <property type="match status" value="1"/>
</dbReference>
<name>A0A8T0DLD7_9TREM</name>
<dbReference type="AlphaFoldDB" id="A0A8T0DLD7"/>